<reference evidence="2 3" key="1">
    <citation type="submission" date="2020-11" db="EMBL/GenBank/DDBJ databases">
        <title>Kefir isolates.</title>
        <authorList>
            <person name="Marcisauskas S."/>
            <person name="Kim Y."/>
            <person name="Blasche S."/>
        </authorList>
    </citation>
    <scope>NUCLEOTIDE SEQUENCE [LARGE SCALE GENOMIC DNA]</scope>
    <source>
        <strain evidence="2 3">OG2</strain>
    </source>
</reference>
<dbReference type="GO" id="GO:0005829">
    <property type="term" value="C:cytosol"/>
    <property type="evidence" value="ECO:0007669"/>
    <property type="project" value="TreeGrafter"/>
</dbReference>
<comment type="caution">
    <text evidence="2">The sequence shown here is derived from an EMBL/GenBank/DDBJ whole genome shotgun (WGS) entry which is preliminary data.</text>
</comment>
<dbReference type="PANTHER" id="PTHR31441:SF2">
    <property type="entry name" value="FOLLICULIN"/>
    <property type="match status" value="1"/>
</dbReference>
<evidence type="ECO:0000313" key="2">
    <source>
        <dbReference type="EMBL" id="KAG0661826.1"/>
    </source>
</evidence>
<dbReference type="Pfam" id="PF11704">
    <property type="entry name" value="Folliculin"/>
    <property type="match status" value="1"/>
</dbReference>
<name>A0A9P6W2E3_MAUEX</name>
<dbReference type="GO" id="GO:0005096">
    <property type="term" value="F:GTPase activator activity"/>
    <property type="evidence" value="ECO:0007669"/>
    <property type="project" value="InterPro"/>
</dbReference>
<protein>
    <submittedName>
        <fullName evidence="2">Protein required for amino acid permease transport from the Golgi to the cell surface</fullName>
    </submittedName>
</protein>
<feature type="domain" description="UDENN FLCN/SMCR8-type" evidence="1">
    <location>
        <begin position="50"/>
        <end position="241"/>
    </location>
</feature>
<gene>
    <name evidence="2" type="primary">LST7</name>
    <name evidence="2" type="ORF">C6P45_001256</name>
</gene>
<organism evidence="2 3">
    <name type="scientific">Maudiozyma exigua</name>
    <name type="common">Yeast</name>
    <name type="synonym">Kazachstania exigua</name>
    <dbReference type="NCBI Taxonomy" id="34358"/>
    <lineage>
        <taxon>Eukaryota</taxon>
        <taxon>Fungi</taxon>
        <taxon>Dikarya</taxon>
        <taxon>Ascomycota</taxon>
        <taxon>Saccharomycotina</taxon>
        <taxon>Saccharomycetes</taxon>
        <taxon>Saccharomycetales</taxon>
        <taxon>Saccharomycetaceae</taxon>
        <taxon>Maudiozyma</taxon>
    </lineage>
</organism>
<accession>A0A9P6W2E3</accession>
<dbReference type="OrthoDB" id="5599713at2759"/>
<dbReference type="PANTHER" id="PTHR31441">
    <property type="entry name" value="FOLLICULIN FAMILY MEMBER"/>
    <property type="match status" value="1"/>
</dbReference>
<dbReference type="EMBL" id="PUHR01000154">
    <property type="protein sequence ID" value="KAG0661826.1"/>
    <property type="molecule type" value="Genomic_DNA"/>
</dbReference>
<proteinExistence type="predicted"/>
<dbReference type="InterPro" id="IPR037520">
    <property type="entry name" value="Folliculin/SMCR8_longin"/>
</dbReference>
<dbReference type="GO" id="GO:1904263">
    <property type="term" value="P:positive regulation of TORC1 signaling"/>
    <property type="evidence" value="ECO:0007669"/>
    <property type="project" value="TreeGrafter"/>
</dbReference>
<sequence length="241" mass="27563">MTPILLSLAHFCDKHGPKVVSVTQVGNIGDISDGNELLVPNYSTDSYCESCLLHFPKENTSGVRSMRSFMNDIPFVTTQYSTIRYQLLSYITKKAFSEESMVYDGSPLVFFDDTRGLNLVIGFKLYDENARGNERRYSFIFTVDSKDQDFATKILSDHWVLMINSFTKMIDYIKLRHKQKLDHSRNGSVGNPFISTDYLKVNKLKTATNLLELTDDPMLFVRIHKWNSFIIHSLISTSSSP</sequence>
<evidence type="ECO:0000313" key="3">
    <source>
        <dbReference type="Proteomes" id="UP000750334"/>
    </source>
</evidence>
<dbReference type="PROSITE" id="PS51834">
    <property type="entry name" value="DENN_FLCN_SMCR8"/>
    <property type="match status" value="1"/>
</dbReference>
<dbReference type="AlphaFoldDB" id="A0A9P6W2E3"/>
<keyword evidence="3" id="KW-1185">Reference proteome</keyword>
<evidence type="ECO:0000259" key="1">
    <source>
        <dbReference type="PROSITE" id="PS51834"/>
    </source>
</evidence>
<dbReference type="Proteomes" id="UP000750334">
    <property type="component" value="Unassembled WGS sequence"/>
</dbReference>
<dbReference type="InterPro" id="IPR037521">
    <property type="entry name" value="FLCN/SMCR8_DENN"/>
</dbReference>
<dbReference type="InterPro" id="IPR021713">
    <property type="entry name" value="Folliculin"/>
</dbReference>